<organism evidence="1 2">
    <name type="scientific">Scleromatobacter humisilvae</name>
    <dbReference type="NCBI Taxonomy" id="2897159"/>
    <lineage>
        <taxon>Bacteria</taxon>
        <taxon>Pseudomonadati</taxon>
        <taxon>Pseudomonadota</taxon>
        <taxon>Betaproteobacteria</taxon>
        <taxon>Burkholderiales</taxon>
        <taxon>Sphaerotilaceae</taxon>
        <taxon>Scleromatobacter</taxon>
    </lineage>
</organism>
<accession>A0A9X1YKR5</accession>
<dbReference type="RefSeq" id="WP_275683782.1">
    <property type="nucleotide sequence ID" value="NZ_JAJLJH010000005.1"/>
</dbReference>
<protein>
    <submittedName>
        <fullName evidence="1">Uncharacterized protein</fullName>
    </submittedName>
</protein>
<evidence type="ECO:0000313" key="1">
    <source>
        <dbReference type="EMBL" id="MCK9687746.1"/>
    </source>
</evidence>
<keyword evidence="2" id="KW-1185">Reference proteome</keyword>
<name>A0A9X1YKR5_9BURK</name>
<dbReference type="EMBL" id="JAJLJH010000005">
    <property type="protein sequence ID" value="MCK9687746.1"/>
    <property type="molecule type" value="Genomic_DNA"/>
</dbReference>
<evidence type="ECO:0000313" key="2">
    <source>
        <dbReference type="Proteomes" id="UP001139353"/>
    </source>
</evidence>
<gene>
    <name evidence="1" type="ORF">LPC04_18750</name>
</gene>
<comment type="caution">
    <text evidence="1">The sequence shown here is derived from an EMBL/GenBank/DDBJ whole genome shotgun (WGS) entry which is preliminary data.</text>
</comment>
<dbReference type="AlphaFoldDB" id="A0A9X1YKR5"/>
<dbReference type="Proteomes" id="UP001139353">
    <property type="component" value="Unassembled WGS sequence"/>
</dbReference>
<sequence length="91" mass="9649">MSVFSVRNVLPVVTSVVATLFLATAVPHGLVPEAAAAELTPDVIIGAEVQRCEASGRDTDACLDEADGKALVERAEWLARDDSASRRASRR</sequence>
<proteinExistence type="predicted"/>
<reference evidence="1" key="1">
    <citation type="submission" date="2021-11" db="EMBL/GenBank/DDBJ databases">
        <title>BS-T2-15 a new species belonging to the Comamonadaceae family isolated from the soil of a French oak forest.</title>
        <authorList>
            <person name="Mieszkin S."/>
            <person name="Alain K."/>
        </authorList>
    </citation>
    <scope>NUCLEOTIDE SEQUENCE</scope>
    <source>
        <strain evidence="1">BS-T2-15</strain>
    </source>
</reference>